<dbReference type="RefSeq" id="WP_194536411.1">
    <property type="nucleotide sequence ID" value="NZ_JACEFB010000001.1"/>
</dbReference>
<dbReference type="PROSITE" id="PS51257">
    <property type="entry name" value="PROKAR_LIPOPROTEIN"/>
    <property type="match status" value="1"/>
</dbReference>
<keyword evidence="8" id="KW-1185">Reference proteome</keyword>
<keyword evidence="3" id="KW-0812">Transmembrane</keyword>
<dbReference type="InterPro" id="IPR051906">
    <property type="entry name" value="TolC-like"/>
</dbReference>
<comment type="subcellular location">
    <subcellularLocation>
        <location evidence="1">Cell outer membrane</location>
    </subcellularLocation>
</comment>
<evidence type="ECO:0000256" key="4">
    <source>
        <dbReference type="ARBA" id="ARBA00023136"/>
    </source>
</evidence>
<feature type="chain" id="PRO_5031128572" evidence="6">
    <location>
        <begin position="25"/>
        <end position="484"/>
    </location>
</feature>
<dbReference type="GO" id="GO:1990281">
    <property type="term" value="C:efflux pump complex"/>
    <property type="evidence" value="ECO:0007669"/>
    <property type="project" value="TreeGrafter"/>
</dbReference>
<evidence type="ECO:0000256" key="1">
    <source>
        <dbReference type="ARBA" id="ARBA00004442"/>
    </source>
</evidence>
<keyword evidence="2" id="KW-1134">Transmembrane beta strand</keyword>
<dbReference type="Gene3D" id="1.20.1600.10">
    <property type="entry name" value="Outer membrane efflux proteins (OEP)"/>
    <property type="match status" value="1"/>
</dbReference>
<keyword evidence="4" id="KW-0472">Membrane</keyword>
<evidence type="ECO:0000256" key="3">
    <source>
        <dbReference type="ARBA" id="ARBA00022692"/>
    </source>
</evidence>
<dbReference type="SUPFAM" id="SSF56954">
    <property type="entry name" value="Outer membrane efflux proteins (OEP)"/>
    <property type="match status" value="1"/>
</dbReference>
<evidence type="ECO:0000256" key="2">
    <source>
        <dbReference type="ARBA" id="ARBA00022452"/>
    </source>
</evidence>
<feature type="signal peptide" evidence="6">
    <location>
        <begin position="1"/>
        <end position="24"/>
    </location>
</feature>
<evidence type="ECO:0000313" key="7">
    <source>
        <dbReference type="EMBL" id="MBA2225004.1"/>
    </source>
</evidence>
<dbReference type="Proteomes" id="UP000542342">
    <property type="component" value="Unassembled WGS sequence"/>
</dbReference>
<dbReference type="AlphaFoldDB" id="A0A7V8VBJ5"/>
<evidence type="ECO:0000313" key="8">
    <source>
        <dbReference type="Proteomes" id="UP000542342"/>
    </source>
</evidence>
<comment type="caution">
    <text evidence="7">The sequence shown here is derived from an EMBL/GenBank/DDBJ whole genome shotgun (WGS) entry which is preliminary data.</text>
</comment>
<organism evidence="7 8">
    <name type="scientific">Thermogemmata fonticola</name>
    <dbReference type="NCBI Taxonomy" id="2755323"/>
    <lineage>
        <taxon>Bacteria</taxon>
        <taxon>Pseudomonadati</taxon>
        <taxon>Planctomycetota</taxon>
        <taxon>Planctomycetia</taxon>
        <taxon>Gemmatales</taxon>
        <taxon>Gemmataceae</taxon>
        <taxon>Thermogemmata</taxon>
    </lineage>
</organism>
<evidence type="ECO:0000256" key="6">
    <source>
        <dbReference type="SAM" id="SignalP"/>
    </source>
</evidence>
<keyword evidence="5" id="KW-0998">Cell outer membrane</keyword>
<gene>
    <name evidence="7" type="ORF">H0921_02390</name>
</gene>
<dbReference type="GO" id="GO:0015288">
    <property type="term" value="F:porin activity"/>
    <property type="evidence" value="ECO:0007669"/>
    <property type="project" value="TreeGrafter"/>
</dbReference>
<evidence type="ECO:0000256" key="5">
    <source>
        <dbReference type="ARBA" id="ARBA00023237"/>
    </source>
</evidence>
<dbReference type="GO" id="GO:0009279">
    <property type="term" value="C:cell outer membrane"/>
    <property type="evidence" value="ECO:0007669"/>
    <property type="project" value="UniProtKB-SubCell"/>
</dbReference>
<proteinExistence type="predicted"/>
<sequence length="484" mass="53285">MPRSCTRRFLGMTALGMMAGCLLAPVSWSQPPARQGTAAHSLTPSRTAARPDWPHLQRWQQLLPVAAESAPLETLQQPVVEEAETGPELSLGECIALVIERHPHLKAVKASIAASEGGYRALLRFGTVGTLLSPDLEVRKQQAQRGLEGAAGEYQRVHNELVEDTIRLYYTAVYAQQQKAIADEVVEQLQDLIEILENIIKKATTPDELGGLTTEKVLTVKIGLREAKQLQATAIVGRKRAKAALRQLMHVEPDFAFRLKDKELPVMAQMAEVTREKVVQLALARRPELALAAAGVDIFRLEVYAQSRIPFRRVVPTFASGADLHSRDVPQAQRGKEYRPGGIIPEMPTQLVGSKYDRVARALDFSQKAEAMYDNVRSLITLEAENGYLEFELASEKVRLAKEKNDLAIELLKLARKNIPLAKTGREQIYQVEVLAAKAQADYVEAVYQHLLALAALERITAGGITPAFPGRALPSSSPTVPKP</sequence>
<reference evidence="7 8" key="1">
    <citation type="submission" date="2020-07" db="EMBL/GenBank/DDBJ databases">
        <title>Thermogemmata thermophila gen. nov., sp. nov., a novel moderate thermophilic planctomycete from a Kamchatka hot spring.</title>
        <authorList>
            <person name="Elcheninov A.G."/>
            <person name="Podosokorskaya O.A."/>
            <person name="Kovaleva O.L."/>
            <person name="Novikov A."/>
            <person name="Bonch-Osmolovskaya E.A."/>
            <person name="Toshchakov S.V."/>
            <person name="Kublanov I.V."/>
        </authorList>
    </citation>
    <scope>NUCLEOTIDE SEQUENCE [LARGE SCALE GENOMIC DNA]</scope>
    <source>
        <strain evidence="7 8">2918</strain>
    </source>
</reference>
<accession>A0A7V8VBJ5</accession>
<protein>
    <submittedName>
        <fullName evidence="7">TolC family protein</fullName>
    </submittedName>
</protein>
<dbReference type="PANTHER" id="PTHR30026:SF20">
    <property type="entry name" value="OUTER MEMBRANE PROTEIN TOLC"/>
    <property type="match status" value="1"/>
</dbReference>
<dbReference type="EMBL" id="JACEFB010000001">
    <property type="protein sequence ID" value="MBA2225004.1"/>
    <property type="molecule type" value="Genomic_DNA"/>
</dbReference>
<name>A0A7V8VBJ5_9BACT</name>
<keyword evidence="6" id="KW-0732">Signal</keyword>
<dbReference type="PANTHER" id="PTHR30026">
    <property type="entry name" value="OUTER MEMBRANE PROTEIN TOLC"/>
    <property type="match status" value="1"/>
</dbReference>
<dbReference type="GO" id="GO:0015562">
    <property type="term" value="F:efflux transmembrane transporter activity"/>
    <property type="evidence" value="ECO:0007669"/>
    <property type="project" value="InterPro"/>
</dbReference>